<evidence type="ECO:0008006" key="4">
    <source>
        <dbReference type="Google" id="ProtNLM"/>
    </source>
</evidence>
<feature type="transmembrane region" description="Helical" evidence="1">
    <location>
        <begin position="12"/>
        <end position="36"/>
    </location>
</feature>
<evidence type="ECO:0000256" key="1">
    <source>
        <dbReference type="SAM" id="Phobius"/>
    </source>
</evidence>
<dbReference type="Proteomes" id="UP000016462">
    <property type="component" value="Unassembled WGS sequence"/>
</dbReference>
<feature type="transmembrane region" description="Helical" evidence="1">
    <location>
        <begin position="56"/>
        <end position="82"/>
    </location>
</feature>
<dbReference type="EMBL" id="ASHR01000028">
    <property type="protein sequence ID" value="ERG63909.1"/>
    <property type="molecule type" value="Genomic_DNA"/>
</dbReference>
<dbReference type="RefSeq" id="WP_021010872.1">
    <property type="nucleotide sequence ID" value="NZ_ASHR01000028.1"/>
</dbReference>
<evidence type="ECO:0000313" key="2">
    <source>
        <dbReference type="EMBL" id="ERG63909.1"/>
    </source>
</evidence>
<organism evidence="2 3">
    <name type="scientific">Agrococcus pavilionensis RW1</name>
    <dbReference type="NCBI Taxonomy" id="1330458"/>
    <lineage>
        <taxon>Bacteria</taxon>
        <taxon>Bacillati</taxon>
        <taxon>Actinomycetota</taxon>
        <taxon>Actinomycetes</taxon>
        <taxon>Micrococcales</taxon>
        <taxon>Microbacteriaceae</taxon>
        <taxon>Agrococcus</taxon>
    </lineage>
</organism>
<sequence length="92" mass="9256">MQIESKRGRAAVWTASAAVTVVGLAAAGVSLSWLMASFGLSGIAAAQVVAAIEIGGAALAVVAALFSGGLLGAVISTVTWYLKRKLRTLAIR</sequence>
<dbReference type="AlphaFoldDB" id="U1LNG9"/>
<name>U1LNG9_9MICO</name>
<accession>U1LNG9</accession>
<reference evidence="2 3" key="1">
    <citation type="journal article" date="2013" name="Genome Announc.">
        <title>First draft genome sequence from a member of the genus agrococcus, isolated from modern microbialites.</title>
        <authorList>
            <person name="White R.A.III."/>
            <person name="Grassa C.J."/>
            <person name="Suttle C.A."/>
        </authorList>
    </citation>
    <scope>NUCLEOTIDE SEQUENCE [LARGE SCALE GENOMIC DNA]</scope>
    <source>
        <strain evidence="2 3">RW1</strain>
    </source>
</reference>
<proteinExistence type="predicted"/>
<keyword evidence="1" id="KW-0812">Transmembrane</keyword>
<protein>
    <recommendedName>
        <fullName evidence="4">Circularin A/uberolysin family circular bacteriocin</fullName>
    </recommendedName>
</protein>
<keyword evidence="1" id="KW-0472">Membrane</keyword>
<keyword evidence="1" id="KW-1133">Transmembrane helix</keyword>
<evidence type="ECO:0000313" key="3">
    <source>
        <dbReference type="Proteomes" id="UP000016462"/>
    </source>
</evidence>
<comment type="caution">
    <text evidence="2">The sequence shown here is derived from an EMBL/GenBank/DDBJ whole genome shotgun (WGS) entry which is preliminary data.</text>
</comment>
<gene>
    <name evidence="2" type="ORF">L332_05425</name>
</gene>
<keyword evidence="3" id="KW-1185">Reference proteome</keyword>